<feature type="region of interest" description="Disordered" evidence="1">
    <location>
        <begin position="1"/>
        <end position="27"/>
    </location>
</feature>
<accession>A0AAN7MD25</accession>
<keyword evidence="3" id="KW-1185">Reference proteome</keyword>
<proteinExistence type="predicted"/>
<dbReference type="EMBL" id="JAXQNO010000007">
    <property type="protein sequence ID" value="KAK4794663.1"/>
    <property type="molecule type" value="Genomic_DNA"/>
</dbReference>
<comment type="caution">
    <text evidence="2">The sequence shown here is derived from an EMBL/GenBank/DDBJ whole genome shotgun (WGS) entry which is preliminary data.</text>
</comment>
<gene>
    <name evidence="2" type="ORF">SAY86_012657</name>
</gene>
<dbReference type="Proteomes" id="UP001346149">
    <property type="component" value="Unassembled WGS sequence"/>
</dbReference>
<feature type="compositionally biased region" description="Polar residues" evidence="1">
    <location>
        <begin position="1"/>
        <end position="17"/>
    </location>
</feature>
<reference evidence="2 3" key="1">
    <citation type="journal article" date="2023" name="Hortic Res">
        <title>Pangenome of water caltrop reveals structural variations and asymmetric subgenome divergence after allopolyploidization.</title>
        <authorList>
            <person name="Zhang X."/>
            <person name="Chen Y."/>
            <person name="Wang L."/>
            <person name="Yuan Y."/>
            <person name="Fang M."/>
            <person name="Shi L."/>
            <person name="Lu R."/>
            <person name="Comes H.P."/>
            <person name="Ma Y."/>
            <person name="Chen Y."/>
            <person name="Huang G."/>
            <person name="Zhou Y."/>
            <person name="Zheng Z."/>
            <person name="Qiu Y."/>
        </authorList>
    </citation>
    <scope>NUCLEOTIDE SEQUENCE [LARGE SCALE GENOMIC DNA]</scope>
    <source>
        <strain evidence="2">F231</strain>
    </source>
</reference>
<sequence>MESSMKSIEASEQSSWDVTELIQQDAEPRSNVGRRMAIGLGQKRMEDIRRWITWIEQGRAVVAGKDTVDRAADEDTEKRTNGETAAATSVGEGQ</sequence>
<protein>
    <submittedName>
        <fullName evidence="2">Uncharacterized protein</fullName>
    </submittedName>
</protein>
<name>A0AAN7MD25_TRANT</name>
<evidence type="ECO:0000313" key="2">
    <source>
        <dbReference type="EMBL" id="KAK4794663.1"/>
    </source>
</evidence>
<organism evidence="2 3">
    <name type="scientific">Trapa natans</name>
    <name type="common">Water chestnut</name>
    <dbReference type="NCBI Taxonomy" id="22666"/>
    <lineage>
        <taxon>Eukaryota</taxon>
        <taxon>Viridiplantae</taxon>
        <taxon>Streptophyta</taxon>
        <taxon>Embryophyta</taxon>
        <taxon>Tracheophyta</taxon>
        <taxon>Spermatophyta</taxon>
        <taxon>Magnoliopsida</taxon>
        <taxon>eudicotyledons</taxon>
        <taxon>Gunneridae</taxon>
        <taxon>Pentapetalae</taxon>
        <taxon>rosids</taxon>
        <taxon>malvids</taxon>
        <taxon>Myrtales</taxon>
        <taxon>Lythraceae</taxon>
        <taxon>Trapa</taxon>
    </lineage>
</organism>
<feature type="region of interest" description="Disordered" evidence="1">
    <location>
        <begin position="64"/>
        <end position="94"/>
    </location>
</feature>
<feature type="compositionally biased region" description="Basic and acidic residues" evidence="1">
    <location>
        <begin position="66"/>
        <end position="81"/>
    </location>
</feature>
<evidence type="ECO:0000256" key="1">
    <source>
        <dbReference type="SAM" id="MobiDB-lite"/>
    </source>
</evidence>
<evidence type="ECO:0000313" key="3">
    <source>
        <dbReference type="Proteomes" id="UP001346149"/>
    </source>
</evidence>
<dbReference type="AlphaFoldDB" id="A0AAN7MD25"/>